<evidence type="ECO:0000313" key="3">
    <source>
        <dbReference type="Proteomes" id="UP000186216"/>
    </source>
</evidence>
<comment type="caution">
    <text evidence="2">The sequence shown here is derived from an EMBL/GenBank/DDBJ whole genome shotgun (WGS) entry which is preliminary data.</text>
</comment>
<dbReference type="Proteomes" id="UP000186216">
    <property type="component" value="Unassembled WGS sequence"/>
</dbReference>
<feature type="domain" description="DUF6950" evidence="1">
    <location>
        <begin position="7"/>
        <end position="123"/>
    </location>
</feature>
<name>A0AA45W631_9RHOB</name>
<dbReference type="AlphaFoldDB" id="A0AA45W631"/>
<accession>A0AA45W631</accession>
<dbReference type="Pfam" id="PF22262">
    <property type="entry name" value="DUF6950"/>
    <property type="match status" value="1"/>
</dbReference>
<dbReference type="InterPro" id="IPR053802">
    <property type="entry name" value="DUF6950"/>
</dbReference>
<dbReference type="EMBL" id="FTOU01000011">
    <property type="protein sequence ID" value="SIS98526.1"/>
    <property type="molecule type" value="Genomic_DNA"/>
</dbReference>
<proteinExistence type="predicted"/>
<sequence>MVEVIADQLDRYIRRSLDLPWAWGVQDCTIWVADWCMIRWGMDPAARFRGTYGTEAEAEALTGTGLVDLVAPEIPLPRKDVPEIGDIGVIEIAGRRVAAIWTGTHWTFRTPRGVSMSRRGAIAIWGN</sequence>
<reference evidence="2 3" key="1">
    <citation type="submission" date="2017-01" db="EMBL/GenBank/DDBJ databases">
        <authorList>
            <person name="Varghese N."/>
            <person name="Submissions S."/>
        </authorList>
    </citation>
    <scope>NUCLEOTIDE SEQUENCE [LARGE SCALE GENOMIC DNA]</scope>
    <source>
        <strain evidence="2 3">DSM 18447</strain>
    </source>
</reference>
<evidence type="ECO:0000259" key="1">
    <source>
        <dbReference type="Pfam" id="PF22262"/>
    </source>
</evidence>
<evidence type="ECO:0000313" key="2">
    <source>
        <dbReference type="EMBL" id="SIS98526.1"/>
    </source>
</evidence>
<protein>
    <recommendedName>
        <fullName evidence="1">DUF6950 domain-containing protein</fullName>
    </recommendedName>
</protein>
<gene>
    <name evidence="2" type="ORF">SAMN05421772_11138</name>
</gene>
<organism evidence="2 3">
    <name type="scientific">Paracoccus saliphilus</name>
    <dbReference type="NCBI Taxonomy" id="405559"/>
    <lineage>
        <taxon>Bacteria</taxon>
        <taxon>Pseudomonadati</taxon>
        <taxon>Pseudomonadota</taxon>
        <taxon>Alphaproteobacteria</taxon>
        <taxon>Rhodobacterales</taxon>
        <taxon>Paracoccaceae</taxon>
        <taxon>Paracoccus</taxon>
    </lineage>
</organism>